<proteinExistence type="predicted"/>
<gene>
    <name evidence="1" type="ORF">N8T08_008000</name>
</gene>
<reference evidence="1 2" key="1">
    <citation type="journal article" date="2023" name="ACS Omega">
        <title>Identification of the Neoaspergillic Acid Biosynthesis Gene Cluster by Establishing an In Vitro CRISPR-Ribonucleoprotein Genetic System in Aspergillus melleus.</title>
        <authorList>
            <person name="Yuan B."/>
            <person name="Grau M.F."/>
            <person name="Murata R.M."/>
            <person name="Torok T."/>
            <person name="Venkateswaran K."/>
            <person name="Stajich J.E."/>
            <person name="Wang C.C.C."/>
        </authorList>
    </citation>
    <scope>NUCLEOTIDE SEQUENCE [LARGE SCALE GENOMIC DNA]</scope>
    <source>
        <strain evidence="1 2">IMV 1140</strain>
    </source>
</reference>
<keyword evidence="2" id="KW-1185">Reference proteome</keyword>
<dbReference type="EMBL" id="JAOPJF010000052">
    <property type="protein sequence ID" value="KAK1142256.1"/>
    <property type="molecule type" value="Genomic_DNA"/>
</dbReference>
<evidence type="ECO:0000313" key="2">
    <source>
        <dbReference type="Proteomes" id="UP001177260"/>
    </source>
</evidence>
<sequence length="489" mass="53975">MASISISAPGAGGFLYNSGHNTARLCVTAETPDFDTSLLRRWQDEGLDVQYVPFNGGGKDYILRLKSVKEGLGVGENYAVVAFGDAASFCLDYYIKPTTSSRLCALIAYYPTNIPDPRMHFPPTLRVMTHLAGSTVDVTTTPTMLGLQGKRRTTTRQINPGIGTGERLNIGHLAYTYEHAQPGFAETDLDEYDRLASELAWSRTLQMLRKGFGKDPDIEEKWEEHLEARFFSMNLSDTMAAYTSQVAPTVTYTPTVSGGIGTHALRRFYEHHFLKKLPPSMRLRLISRTQGTDRVVDELFVTFEHTHEIPWMLPGVPPTNKRVEIVIVSIVSLRAGKLYSEHVYWDQASVLVQVGLLDPKLVPQGAPSSVDRLPVVGREAARRMLQEDPELDGRDFHNRLIRRARAKAKGKDGEPQTPAVEESGAEGKSELDTPLKEPKGKGKAVQQESRQAGPQPEIDAEGEDGEDGQNGHADGKNAASVEDAQDEDD</sequence>
<evidence type="ECO:0000313" key="1">
    <source>
        <dbReference type="EMBL" id="KAK1142256.1"/>
    </source>
</evidence>
<protein>
    <submittedName>
        <fullName evidence="1">Uncharacterized protein</fullName>
    </submittedName>
</protein>
<accession>A0ACC3AWH8</accession>
<dbReference type="Proteomes" id="UP001177260">
    <property type="component" value="Unassembled WGS sequence"/>
</dbReference>
<name>A0ACC3AWH8_9EURO</name>
<comment type="caution">
    <text evidence="1">The sequence shown here is derived from an EMBL/GenBank/DDBJ whole genome shotgun (WGS) entry which is preliminary data.</text>
</comment>
<organism evidence="1 2">
    <name type="scientific">Aspergillus melleus</name>
    <dbReference type="NCBI Taxonomy" id="138277"/>
    <lineage>
        <taxon>Eukaryota</taxon>
        <taxon>Fungi</taxon>
        <taxon>Dikarya</taxon>
        <taxon>Ascomycota</taxon>
        <taxon>Pezizomycotina</taxon>
        <taxon>Eurotiomycetes</taxon>
        <taxon>Eurotiomycetidae</taxon>
        <taxon>Eurotiales</taxon>
        <taxon>Aspergillaceae</taxon>
        <taxon>Aspergillus</taxon>
        <taxon>Aspergillus subgen. Circumdati</taxon>
    </lineage>
</organism>